<proteinExistence type="predicted"/>
<organism evidence="1 2">
    <name type="scientific">Bacillus cytotoxicus</name>
    <dbReference type="NCBI Taxonomy" id="580165"/>
    <lineage>
        <taxon>Bacteria</taxon>
        <taxon>Bacillati</taxon>
        <taxon>Bacillota</taxon>
        <taxon>Bacilli</taxon>
        <taxon>Bacillales</taxon>
        <taxon>Bacillaceae</taxon>
        <taxon>Bacillus</taxon>
        <taxon>Bacillus cereus group</taxon>
    </lineage>
</organism>
<comment type="caution">
    <text evidence="1">The sequence shown here is derived from an EMBL/GenBank/DDBJ whole genome shotgun (WGS) entry which is preliminary data.</text>
</comment>
<dbReference type="Proteomes" id="UP001202289">
    <property type="component" value="Unassembled WGS sequence"/>
</dbReference>
<evidence type="ECO:0000313" key="1">
    <source>
        <dbReference type="EMBL" id="MCM3734474.1"/>
    </source>
</evidence>
<gene>
    <name evidence="1" type="ORF">M3215_01125</name>
</gene>
<name>A0ACC6A0U1_9BACI</name>
<accession>A0ACC6A0U1</accession>
<protein>
    <submittedName>
        <fullName evidence="1">Uncharacterized protein</fullName>
    </submittedName>
</protein>
<dbReference type="EMBL" id="JAMBOP010000001">
    <property type="protein sequence ID" value="MCM3734474.1"/>
    <property type="molecule type" value="Genomic_DNA"/>
</dbReference>
<reference evidence="1" key="1">
    <citation type="submission" date="2022-05" db="EMBL/GenBank/DDBJ databases">
        <title>Comparative Genomics of Spacecraft Associated Microbes.</title>
        <authorList>
            <person name="Tran M.T."/>
            <person name="Wright A."/>
            <person name="Seuylemezian A."/>
            <person name="Eisen J."/>
            <person name="Coil D."/>
        </authorList>
    </citation>
    <scope>NUCLEOTIDE SEQUENCE</scope>
    <source>
        <strain evidence="1">FAIRING 10M-2.2</strain>
    </source>
</reference>
<sequence length="62" mass="7188">MDNTTRVTQEINELKASVNELKDEVRSLKEEKEQKKKSFDIGDNLGFVAILIFVVVIMYITR</sequence>
<evidence type="ECO:0000313" key="2">
    <source>
        <dbReference type="Proteomes" id="UP001202289"/>
    </source>
</evidence>
<keyword evidence="2" id="KW-1185">Reference proteome</keyword>